<sequence length="366" mass="40346">MVEPIYVPVLPTTSSACSAFRDLDPWIGRRIAPLWTVVPRVGPQRVRGVCPPDDPETSEKALQEWLTKRVDGVVRAMGGRGGWLDATHVERVERGAATSLWRVATRSGLRLVTGPERDPRHQRHIADLALAGQRGLGIRVLLDQAPDEARAAELDDMVRRLCLVGSQTDLLLDLGPVTDPQEAQKTALTALDLLGTLFPWRRVVLTSGAFPLTWGGRDAWPVRLTPRLDWSLHQAVAAARPLYPRRVVYGDYSVEHALRANTADTGRSSRVLVRYTTPDDFATAWAPLDGVARAERARRGRATVRSVVDAAFFRGGGDHGDSEAERWMYRCAHGEGPQGSGNAHGRVWAGHVQHLTFVVNQLTGRR</sequence>
<dbReference type="RefSeq" id="WP_018385961.1">
    <property type="nucleotide sequence ID" value="NZ_LLZU01000014.1"/>
</dbReference>
<dbReference type="Proteomes" id="UP000050867">
    <property type="component" value="Unassembled WGS sequence"/>
</dbReference>
<evidence type="ECO:0000313" key="1">
    <source>
        <dbReference type="EMBL" id="KRV49174.1"/>
    </source>
</evidence>
<proteinExistence type="predicted"/>
<dbReference type="Pfam" id="PF14350">
    <property type="entry name" value="Beta_protein"/>
    <property type="match status" value="1"/>
</dbReference>
<accession>A0A0T6LT01</accession>
<dbReference type="EMBL" id="LLZU01000014">
    <property type="protein sequence ID" value="KRV49174.1"/>
    <property type="molecule type" value="Genomic_DNA"/>
</dbReference>
<protein>
    <recommendedName>
        <fullName evidence="3">Beta protein</fullName>
    </recommendedName>
</protein>
<reference evidence="1 2" key="1">
    <citation type="submission" date="2015-10" db="EMBL/GenBank/DDBJ databases">
        <title>Draft genome sequence of pyrrolomycin-producing Streptomyces vitaminophilus.</title>
        <authorList>
            <person name="Graham D.E."/>
            <person name="Mahan K.M."/>
            <person name="Klingeman D.M."/>
            <person name="Hettich R.L."/>
            <person name="Parry R.J."/>
        </authorList>
    </citation>
    <scope>NUCLEOTIDE SEQUENCE [LARGE SCALE GENOMIC DNA]</scope>
    <source>
        <strain evidence="1 2">ATCC 31673</strain>
    </source>
</reference>
<dbReference type="AlphaFoldDB" id="A0A0T6LT01"/>
<dbReference type="OrthoDB" id="4300514at2"/>
<evidence type="ECO:0008006" key="3">
    <source>
        <dbReference type="Google" id="ProtNLM"/>
    </source>
</evidence>
<gene>
    <name evidence="1" type="ORF">AQ490_21450</name>
</gene>
<dbReference type="eggNOG" id="ENOG50318N5">
    <property type="taxonomic scope" value="Bacteria"/>
</dbReference>
<keyword evidence="2" id="KW-1185">Reference proteome</keyword>
<organism evidence="1 2">
    <name type="scientific">Wenjunlia vitaminophila</name>
    <name type="common">Streptomyces vitaminophilus</name>
    <dbReference type="NCBI Taxonomy" id="76728"/>
    <lineage>
        <taxon>Bacteria</taxon>
        <taxon>Bacillati</taxon>
        <taxon>Actinomycetota</taxon>
        <taxon>Actinomycetes</taxon>
        <taxon>Kitasatosporales</taxon>
        <taxon>Streptomycetaceae</taxon>
        <taxon>Wenjunlia</taxon>
    </lineage>
</organism>
<name>A0A0T6LT01_WENVI</name>
<dbReference type="InterPro" id="IPR025683">
    <property type="entry name" value="Protein_beta"/>
</dbReference>
<evidence type="ECO:0000313" key="2">
    <source>
        <dbReference type="Proteomes" id="UP000050867"/>
    </source>
</evidence>
<comment type="caution">
    <text evidence="1">The sequence shown here is derived from an EMBL/GenBank/DDBJ whole genome shotgun (WGS) entry which is preliminary data.</text>
</comment>